<comment type="caution">
    <text evidence="3">The sequence shown here is derived from an EMBL/GenBank/DDBJ whole genome shotgun (WGS) entry which is preliminary data.</text>
</comment>
<dbReference type="EMBL" id="JAVRRL010000024">
    <property type="protein sequence ID" value="KAK5113390.1"/>
    <property type="molecule type" value="Genomic_DNA"/>
</dbReference>
<feature type="compositionally biased region" description="Basic and acidic residues" evidence="1">
    <location>
        <begin position="139"/>
        <end position="151"/>
    </location>
</feature>
<feature type="region of interest" description="Disordered" evidence="1">
    <location>
        <begin position="131"/>
        <end position="151"/>
    </location>
</feature>
<keyword evidence="2" id="KW-1133">Transmembrane helix</keyword>
<feature type="transmembrane region" description="Helical" evidence="2">
    <location>
        <begin position="40"/>
        <end position="69"/>
    </location>
</feature>
<protein>
    <submittedName>
        <fullName evidence="3">Uncharacterized protein</fullName>
    </submittedName>
</protein>
<keyword evidence="2" id="KW-0812">Transmembrane</keyword>
<sequence>MIREMAWFTWPFTKQINQAFDSVTPLVAAGFELLQTTKNIAILLLVIQILTVLILSSTLIVLLAVLISINPDLDEERKQVVTPLVKWAVHAFVDVQRYWRSVMIGGLVVLLGVAVGAVAAVAYTQRDFSGVAGKGPKVARSEGEKADVDEG</sequence>
<evidence type="ECO:0000256" key="1">
    <source>
        <dbReference type="SAM" id="MobiDB-lite"/>
    </source>
</evidence>
<dbReference type="AlphaFoldDB" id="A0AAN7YGZ1"/>
<keyword evidence="2" id="KW-0472">Membrane</keyword>
<evidence type="ECO:0000313" key="3">
    <source>
        <dbReference type="EMBL" id="KAK5113390.1"/>
    </source>
</evidence>
<organism evidence="3 4">
    <name type="scientific">Meristemomyces frigidus</name>
    <dbReference type="NCBI Taxonomy" id="1508187"/>
    <lineage>
        <taxon>Eukaryota</taxon>
        <taxon>Fungi</taxon>
        <taxon>Dikarya</taxon>
        <taxon>Ascomycota</taxon>
        <taxon>Pezizomycotina</taxon>
        <taxon>Dothideomycetes</taxon>
        <taxon>Dothideomycetidae</taxon>
        <taxon>Mycosphaerellales</taxon>
        <taxon>Teratosphaeriaceae</taxon>
        <taxon>Meristemomyces</taxon>
    </lineage>
</organism>
<accession>A0AAN7YGZ1</accession>
<reference evidence="3" key="1">
    <citation type="submission" date="2023-08" db="EMBL/GenBank/DDBJ databases">
        <title>Black Yeasts Isolated from many extreme environments.</title>
        <authorList>
            <person name="Coleine C."/>
            <person name="Stajich J.E."/>
            <person name="Selbmann L."/>
        </authorList>
    </citation>
    <scope>NUCLEOTIDE SEQUENCE</scope>
    <source>
        <strain evidence="3">CCFEE 5401</strain>
    </source>
</reference>
<evidence type="ECO:0000256" key="2">
    <source>
        <dbReference type="SAM" id="Phobius"/>
    </source>
</evidence>
<proteinExistence type="predicted"/>
<name>A0AAN7YGZ1_9PEZI</name>
<gene>
    <name evidence="3" type="ORF">LTR62_003490</name>
</gene>
<feature type="transmembrane region" description="Helical" evidence="2">
    <location>
        <begin position="102"/>
        <end position="124"/>
    </location>
</feature>
<evidence type="ECO:0000313" key="4">
    <source>
        <dbReference type="Proteomes" id="UP001310890"/>
    </source>
</evidence>
<dbReference type="Proteomes" id="UP001310890">
    <property type="component" value="Unassembled WGS sequence"/>
</dbReference>